<evidence type="ECO:0000313" key="1">
    <source>
        <dbReference type="EMBL" id="JAH93710.1"/>
    </source>
</evidence>
<name>A0A0E9WVT5_ANGAN</name>
<sequence>MVMPIMPVHKSALTGNFYCFRSDAGIQLKQGCRDSHYLIIFKILFIVSEVVQVIVKINASFN</sequence>
<organism evidence="1">
    <name type="scientific">Anguilla anguilla</name>
    <name type="common">European freshwater eel</name>
    <name type="synonym">Muraena anguilla</name>
    <dbReference type="NCBI Taxonomy" id="7936"/>
    <lineage>
        <taxon>Eukaryota</taxon>
        <taxon>Metazoa</taxon>
        <taxon>Chordata</taxon>
        <taxon>Craniata</taxon>
        <taxon>Vertebrata</taxon>
        <taxon>Euteleostomi</taxon>
        <taxon>Actinopterygii</taxon>
        <taxon>Neopterygii</taxon>
        <taxon>Teleostei</taxon>
        <taxon>Anguilliformes</taxon>
        <taxon>Anguillidae</taxon>
        <taxon>Anguilla</taxon>
    </lineage>
</organism>
<protein>
    <submittedName>
        <fullName evidence="1">Uncharacterized protein</fullName>
    </submittedName>
</protein>
<reference evidence="1" key="1">
    <citation type="submission" date="2014-11" db="EMBL/GenBank/DDBJ databases">
        <authorList>
            <person name="Amaro Gonzalez C."/>
        </authorList>
    </citation>
    <scope>NUCLEOTIDE SEQUENCE</scope>
</reference>
<dbReference type="AlphaFoldDB" id="A0A0E9WVT5"/>
<reference evidence="1" key="2">
    <citation type="journal article" date="2015" name="Fish Shellfish Immunol.">
        <title>Early steps in the European eel (Anguilla anguilla)-Vibrio vulnificus interaction in the gills: Role of the RtxA13 toxin.</title>
        <authorList>
            <person name="Callol A."/>
            <person name="Pajuelo D."/>
            <person name="Ebbesson L."/>
            <person name="Teles M."/>
            <person name="MacKenzie S."/>
            <person name="Amaro C."/>
        </authorList>
    </citation>
    <scope>NUCLEOTIDE SEQUENCE</scope>
</reference>
<accession>A0A0E9WVT5</accession>
<dbReference type="EMBL" id="GBXM01014867">
    <property type="protein sequence ID" value="JAH93710.1"/>
    <property type="molecule type" value="Transcribed_RNA"/>
</dbReference>
<proteinExistence type="predicted"/>